<dbReference type="AlphaFoldDB" id="B1MI59"/>
<feature type="compositionally biased region" description="Basic and acidic residues" evidence="1">
    <location>
        <begin position="23"/>
        <end position="37"/>
    </location>
</feature>
<protein>
    <recommendedName>
        <fullName evidence="5">Transmembrane protein</fullName>
    </recommendedName>
</protein>
<reference evidence="3 4" key="1">
    <citation type="journal article" date="2009" name="PLoS ONE">
        <title>Non mycobacterial virulence genes in the genome of the emerging pathogen Mycobacterium abscessus.</title>
        <authorList>
            <person name="Ripoll F."/>
            <person name="Pasek S."/>
            <person name="Schenowitz C."/>
            <person name="Dossat C."/>
            <person name="Barbe V."/>
            <person name="Rottman M."/>
            <person name="Macheras E."/>
            <person name="Heym B."/>
            <person name="Herrmann J.L."/>
            <person name="Daffe M."/>
            <person name="Brosch R."/>
            <person name="Risler J.L."/>
            <person name="Gaillard J.L."/>
        </authorList>
    </citation>
    <scope>NUCLEOTIDE SEQUENCE [LARGE SCALE GENOMIC DNA]</scope>
    <source>
        <strain evidence="4">ATCC 19977 / DSM 44196 / CCUG 20993 / CIP 104536 / JCM 13569 / NCTC 13031 / TMC 1543 / L948</strain>
    </source>
</reference>
<accession>B1MI59</accession>
<dbReference type="KEGG" id="mab:MAB_0786"/>
<dbReference type="Proteomes" id="UP000007137">
    <property type="component" value="Chromosome"/>
</dbReference>
<keyword evidence="2" id="KW-1133">Transmembrane helix</keyword>
<organism evidence="3 4">
    <name type="scientific">Mycobacteroides abscessus (strain ATCC 19977 / DSM 44196 / CCUG 20993 / CIP 104536 / JCM 13569 / NCTC 13031 / TMC 1543 / L948)</name>
    <name type="common">Mycobacterium abscessus</name>
    <dbReference type="NCBI Taxonomy" id="561007"/>
    <lineage>
        <taxon>Bacteria</taxon>
        <taxon>Bacillati</taxon>
        <taxon>Actinomycetota</taxon>
        <taxon>Actinomycetes</taxon>
        <taxon>Mycobacteriales</taxon>
        <taxon>Mycobacteriaceae</taxon>
        <taxon>Mycobacteroides</taxon>
        <taxon>Mycobacteroides abscessus</taxon>
    </lineage>
</organism>
<feature type="transmembrane region" description="Helical" evidence="2">
    <location>
        <begin position="120"/>
        <end position="141"/>
    </location>
</feature>
<evidence type="ECO:0000313" key="4">
    <source>
        <dbReference type="Proteomes" id="UP000007137"/>
    </source>
</evidence>
<keyword evidence="4" id="KW-1185">Reference proteome</keyword>
<keyword evidence="2" id="KW-0812">Transmembrane</keyword>
<feature type="compositionally biased region" description="Basic residues" evidence="1">
    <location>
        <begin position="1"/>
        <end position="16"/>
    </location>
</feature>
<evidence type="ECO:0000313" key="3">
    <source>
        <dbReference type="EMBL" id="CAM60881.1"/>
    </source>
</evidence>
<sequence>MDAHHPTARVRARRDRHTCAGTEETREDPPQAPPEDRTTEYVMSSFRIITLRSVFGTDQQTRQWMARARTVETRTEIRRWARWESVSFWLLLLGGICVFAAPVLGLASGIWSAFDDQAPPWLWFLFAPLGAAFILLLAGAWSGSYASDRRLTALYADGQSTVGRVDEVITHPGGGDEQTTYELLIGAELPDGTLLRRRLDWGEDNTSWPIPRRWVGRSIRFRHNTLDPDDLRDVRFDGWPDRNGSRS</sequence>
<evidence type="ECO:0008006" key="5">
    <source>
        <dbReference type="Google" id="ProtNLM"/>
    </source>
</evidence>
<gene>
    <name evidence="3" type="ordered locus">MAB_0786</name>
</gene>
<proteinExistence type="predicted"/>
<dbReference type="EMBL" id="CU458896">
    <property type="protein sequence ID" value="CAM60881.1"/>
    <property type="molecule type" value="Genomic_DNA"/>
</dbReference>
<evidence type="ECO:0000256" key="1">
    <source>
        <dbReference type="SAM" id="MobiDB-lite"/>
    </source>
</evidence>
<feature type="region of interest" description="Disordered" evidence="1">
    <location>
        <begin position="1"/>
        <end position="37"/>
    </location>
</feature>
<feature type="transmembrane region" description="Helical" evidence="2">
    <location>
        <begin position="88"/>
        <end position="114"/>
    </location>
</feature>
<keyword evidence="2" id="KW-0472">Membrane</keyword>
<name>B1MI59_MYCA9</name>
<evidence type="ECO:0000256" key="2">
    <source>
        <dbReference type="SAM" id="Phobius"/>
    </source>
</evidence>